<dbReference type="PANTHER" id="PTHR34236:SF1">
    <property type="entry name" value="DIMETHYL SULFOXIDE REDUCTASE TRANSCRIPTIONAL ACTIVATOR"/>
    <property type="match status" value="1"/>
</dbReference>
<dbReference type="Pfam" id="PF04967">
    <property type="entry name" value="HTH_10"/>
    <property type="match status" value="1"/>
</dbReference>
<dbReference type="PANTHER" id="PTHR34236">
    <property type="entry name" value="DIMETHYL SULFOXIDE REDUCTASE TRANSCRIPTIONAL ACTIVATOR"/>
    <property type="match status" value="1"/>
</dbReference>
<feature type="domain" description="Bacterioopsin transcriptional activator GAF and HTH associated" evidence="4">
    <location>
        <begin position="26"/>
        <end position="122"/>
    </location>
</feature>
<dbReference type="Proteomes" id="UP001596406">
    <property type="component" value="Unassembled WGS sequence"/>
</dbReference>
<keyword evidence="6" id="KW-1185">Reference proteome</keyword>
<dbReference type="EMBL" id="JBHSXM010000001">
    <property type="protein sequence ID" value="MFC6836796.1"/>
    <property type="molecule type" value="Genomic_DNA"/>
</dbReference>
<protein>
    <submittedName>
        <fullName evidence="5">Helix-turn-helix domain-containing protein</fullName>
    </submittedName>
</protein>
<name>A0ABD5U911_9EURY</name>
<feature type="domain" description="HTH bat-type" evidence="3">
    <location>
        <begin position="164"/>
        <end position="209"/>
    </location>
</feature>
<reference evidence="5 6" key="1">
    <citation type="journal article" date="2019" name="Int. J. Syst. Evol. Microbiol.">
        <title>The Global Catalogue of Microorganisms (GCM) 10K type strain sequencing project: providing services to taxonomists for standard genome sequencing and annotation.</title>
        <authorList>
            <consortium name="The Broad Institute Genomics Platform"/>
            <consortium name="The Broad Institute Genome Sequencing Center for Infectious Disease"/>
            <person name="Wu L."/>
            <person name="Ma J."/>
        </authorList>
    </citation>
    <scope>NUCLEOTIDE SEQUENCE [LARGE SCALE GENOMIC DNA]</scope>
    <source>
        <strain evidence="5 6">PSRA2</strain>
    </source>
</reference>
<evidence type="ECO:0000313" key="5">
    <source>
        <dbReference type="EMBL" id="MFC6836796.1"/>
    </source>
</evidence>
<keyword evidence="2" id="KW-0804">Transcription</keyword>
<sequence length="227" mass="24960">MATIAGVRLPADEVALWETMELLPEAVFEYEPLVASGETHDATFLRVLTVDGSRLDAALEADPSVADRTRLATTDGGWLYHVEWAETVTETFRTLTDCGGSITNMVGREGEWDLRVVFLDRAAFSDAYDCCVEGGLTPAIGSVQDLDVDEGFEPLQTRQSHCTLTPHQREALIAALEHGYFEIPRRTSLDDIAADLGISHQALSERLRRGYDVVVREFCAQAQVDAA</sequence>
<accession>A0ABD5U911</accession>
<evidence type="ECO:0000313" key="6">
    <source>
        <dbReference type="Proteomes" id="UP001596406"/>
    </source>
</evidence>
<comment type="caution">
    <text evidence="5">The sequence shown here is derived from an EMBL/GenBank/DDBJ whole genome shotgun (WGS) entry which is preliminary data.</text>
</comment>
<evidence type="ECO:0000256" key="1">
    <source>
        <dbReference type="ARBA" id="ARBA00023015"/>
    </source>
</evidence>
<proteinExistence type="predicted"/>
<evidence type="ECO:0000256" key="2">
    <source>
        <dbReference type="ARBA" id="ARBA00023163"/>
    </source>
</evidence>
<evidence type="ECO:0000259" key="4">
    <source>
        <dbReference type="Pfam" id="PF15915"/>
    </source>
</evidence>
<gene>
    <name evidence="5" type="ORF">ACFQHK_09755</name>
</gene>
<dbReference type="InterPro" id="IPR007050">
    <property type="entry name" value="HTH_bacterioopsin"/>
</dbReference>
<dbReference type="Pfam" id="PF15915">
    <property type="entry name" value="BAT"/>
    <property type="match status" value="1"/>
</dbReference>
<dbReference type="RefSeq" id="WP_304448473.1">
    <property type="nucleotide sequence ID" value="NZ_JARRAH010000001.1"/>
</dbReference>
<organism evidence="5 6">
    <name type="scientific">Halomarina ordinaria</name>
    <dbReference type="NCBI Taxonomy" id="3033939"/>
    <lineage>
        <taxon>Archaea</taxon>
        <taxon>Methanobacteriati</taxon>
        <taxon>Methanobacteriota</taxon>
        <taxon>Stenosarchaea group</taxon>
        <taxon>Halobacteria</taxon>
        <taxon>Halobacteriales</taxon>
        <taxon>Natronomonadaceae</taxon>
        <taxon>Halomarina</taxon>
    </lineage>
</organism>
<dbReference type="AlphaFoldDB" id="A0ABD5U911"/>
<evidence type="ECO:0000259" key="3">
    <source>
        <dbReference type="Pfam" id="PF04967"/>
    </source>
</evidence>
<keyword evidence="1" id="KW-0805">Transcription regulation</keyword>
<dbReference type="InterPro" id="IPR031803">
    <property type="entry name" value="BAT_GAF/HTH-assoc"/>
</dbReference>